<keyword evidence="6" id="KW-0456">Lyase</keyword>
<dbReference type="Pfam" id="PF01842">
    <property type="entry name" value="ACT"/>
    <property type="match status" value="1"/>
</dbReference>
<evidence type="ECO:0000256" key="6">
    <source>
        <dbReference type="ARBA" id="ARBA00023239"/>
    </source>
</evidence>
<evidence type="ECO:0000256" key="3">
    <source>
        <dbReference type="ARBA" id="ARBA00022605"/>
    </source>
</evidence>
<feature type="domain" description="Prephenate dehydratase" evidence="8">
    <location>
        <begin position="7"/>
        <end position="185"/>
    </location>
</feature>
<accession>A0A0F9Z0N9</accession>
<dbReference type="InterPro" id="IPR045865">
    <property type="entry name" value="ACT-like_dom_sf"/>
</dbReference>
<dbReference type="CDD" id="cd04905">
    <property type="entry name" value="ACT_CM-PDT"/>
    <property type="match status" value="1"/>
</dbReference>
<sequence>MSDTPERVAFLGPPGTFSHAAVDLFFGSADTPERLSVANIDDVFLEVEAATARFGVVPVENSTEGAVNSTQDCLIDTSLTIVGEIYLPIEHNLLLKDPGRLSDIRRIVSHKQTLGQCRIWLRTQYPDIELHEVSSNAEAARLAAEDPTTAAIAGEVAAAYFDLQIVFARIQDRKNNTTRFLLLARDHAALADRFEHAGMATGHDKTSILVYTENKPGALFRVLEPFDACQVSLTRIETRPARDDMWSYVFFIDFEGHIEDDAVKRVFRQLAGRAVKIKNLGSYPRARA</sequence>
<gene>
    <name evidence="10" type="ORF">LCGC14_0021470</name>
</gene>
<evidence type="ECO:0000313" key="10">
    <source>
        <dbReference type="EMBL" id="KKO10664.1"/>
    </source>
</evidence>
<comment type="caution">
    <text evidence="10">The sequence shown here is derived from an EMBL/GenBank/DDBJ whole genome shotgun (WGS) entry which is preliminary data.</text>
</comment>
<evidence type="ECO:0000256" key="5">
    <source>
        <dbReference type="ARBA" id="ARBA00023222"/>
    </source>
</evidence>
<dbReference type="InterPro" id="IPR002912">
    <property type="entry name" value="ACT_dom"/>
</dbReference>
<evidence type="ECO:0000259" key="9">
    <source>
        <dbReference type="PROSITE" id="PS51671"/>
    </source>
</evidence>
<dbReference type="Gene3D" id="3.30.70.260">
    <property type="match status" value="1"/>
</dbReference>
<evidence type="ECO:0000256" key="1">
    <source>
        <dbReference type="ARBA" id="ARBA00004741"/>
    </source>
</evidence>
<reference evidence="10" key="1">
    <citation type="journal article" date="2015" name="Nature">
        <title>Complex archaea that bridge the gap between prokaryotes and eukaryotes.</title>
        <authorList>
            <person name="Spang A."/>
            <person name="Saw J.H."/>
            <person name="Jorgensen S.L."/>
            <person name="Zaremba-Niedzwiedzka K."/>
            <person name="Martijn J."/>
            <person name="Lind A.E."/>
            <person name="van Eijk R."/>
            <person name="Schleper C."/>
            <person name="Guy L."/>
            <person name="Ettema T.J."/>
        </authorList>
    </citation>
    <scope>NUCLEOTIDE SEQUENCE</scope>
</reference>
<dbReference type="Pfam" id="PF00800">
    <property type="entry name" value="PDT"/>
    <property type="match status" value="1"/>
</dbReference>
<organism evidence="10">
    <name type="scientific">marine sediment metagenome</name>
    <dbReference type="NCBI Taxonomy" id="412755"/>
    <lineage>
        <taxon>unclassified sequences</taxon>
        <taxon>metagenomes</taxon>
        <taxon>ecological metagenomes</taxon>
    </lineage>
</organism>
<dbReference type="FunFam" id="3.30.70.260:FF:000012">
    <property type="entry name" value="Prephenate dehydratase"/>
    <property type="match status" value="1"/>
</dbReference>
<keyword evidence="3" id="KW-0028">Amino-acid biosynthesis</keyword>
<keyword evidence="4" id="KW-0057">Aromatic amino acid biosynthesis</keyword>
<evidence type="ECO:0000256" key="4">
    <source>
        <dbReference type="ARBA" id="ARBA00023141"/>
    </source>
</evidence>
<dbReference type="GO" id="GO:0009094">
    <property type="term" value="P:L-phenylalanine biosynthetic process"/>
    <property type="evidence" value="ECO:0007669"/>
    <property type="project" value="UniProtKB-UniPathway"/>
</dbReference>
<evidence type="ECO:0000259" key="8">
    <source>
        <dbReference type="PROSITE" id="PS51171"/>
    </source>
</evidence>
<dbReference type="PIRSF" id="PIRSF001500">
    <property type="entry name" value="Chor_mut_pdt_Ppr"/>
    <property type="match status" value="1"/>
</dbReference>
<comment type="catalytic activity">
    <reaction evidence="7">
        <text>prephenate + H(+) = 3-phenylpyruvate + CO2 + H2O</text>
        <dbReference type="Rhea" id="RHEA:21648"/>
        <dbReference type="ChEBI" id="CHEBI:15377"/>
        <dbReference type="ChEBI" id="CHEBI:15378"/>
        <dbReference type="ChEBI" id="CHEBI:16526"/>
        <dbReference type="ChEBI" id="CHEBI:18005"/>
        <dbReference type="ChEBI" id="CHEBI:29934"/>
        <dbReference type="EC" id="4.2.1.51"/>
    </reaction>
</comment>
<dbReference type="InterPro" id="IPR001086">
    <property type="entry name" value="Preph_deHydtase"/>
</dbReference>
<keyword evidence="5" id="KW-0584">Phenylalanine biosynthesis</keyword>
<dbReference type="GO" id="GO:0004664">
    <property type="term" value="F:prephenate dehydratase activity"/>
    <property type="evidence" value="ECO:0007669"/>
    <property type="project" value="UniProtKB-EC"/>
</dbReference>
<dbReference type="SUPFAM" id="SSF55021">
    <property type="entry name" value="ACT-like"/>
    <property type="match status" value="1"/>
</dbReference>
<dbReference type="PROSITE" id="PS00858">
    <property type="entry name" value="PREPHENATE_DEHYDR_2"/>
    <property type="match status" value="1"/>
</dbReference>
<dbReference type="InterPro" id="IPR018528">
    <property type="entry name" value="Preph_deHydtase_CS"/>
</dbReference>
<dbReference type="FunFam" id="3.40.190.10:FF:000034">
    <property type="entry name" value="Chorismate mutase/prephenate dehydratase"/>
    <property type="match status" value="1"/>
</dbReference>
<dbReference type="UniPathway" id="UPA00121">
    <property type="reaction ID" value="UER00345"/>
</dbReference>
<evidence type="ECO:0000256" key="7">
    <source>
        <dbReference type="ARBA" id="ARBA00047848"/>
    </source>
</evidence>
<name>A0A0F9Z0N9_9ZZZZ</name>
<dbReference type="GO" id="GO:0005737">
    <property type="term" value="C:cytoplasm"/>
    <property type="evidence" value="ECO:0007669"/>
    <property type="project" value="TreeGrafter"/>
</dbReference>
<protein>
    <recommendedName>
        <fullName evidence="2">prephenate dehydratase</fullName>
        <ecNumber evidence="2">4.2.1.51</ecNumber>
    </recommendedName>
</protein>
<dbReference type="EMBL" id="LAZR01000004">
    <property type="protein sequence ID" value="KKO10664.1"/>
    <property type="molecule type" value="Genomic_DNA"/>
</dbReference>
<dbReference type="Gene3D" id="3.40.190.10">
    <property type="entry name" value="Periplasmic binding protein-like II"/>
    <property type="match status" value="2"/>
</dbReference>
<dbReference type="PANTHER" id="PTHR21022:SF19">
    <property type="entry name" value="PREPHENATE DEHYDRATASE-RELATED"/>
    <property type="match status" value="1"/>
</dbReference>
<dbReference type="NCBIfam" id="NF008865">
    <property type="entry name" value="PRK11898.1"/>
    <property type="match status" value="1"/>
</dbReference>
<dbReference type="SUPFAM" id="SSF53850">
    <property type="entry name" value="Periplasmic binding protein-like II"/>
    <property type="match status" value="1"/>
</dbReference>
<dbReference type="CDD" id="cd13630">
    <property type="entry name" value="PBP2_PDT_1"/>
    <property type="match status" value="1"/>
</dbReference>
<dbReference type="PROSITE" id="PS00857">
    <property type="entry name" value="PREPHENATE_DEHYDR_1"/>
    <property type="match status" value="1"/>
</dbReference>
<dbReference type="EC" id="4.2.1.51" evidence="2"/>
<dbReference type="AlphaFoldDB" id="A0A0F9Z0N9"/>
<feature type="domain" description="ACT" evidence="9">
    <location>
        <begin position="207"/>
        <end position="284"/>
    </location>
</feature>
<dbReference type="PANTHER" id="PTHR21022">
    <property type="entry name" value="PREPHENATE DEHYDRATASE P PROTEIN"/>
    <property type="match status" value="1"/>
</dbReference>
<comment type="pathway">
    <text evidence="1">Amino-acid biosynthesis; L-phenylalanine biosynthesis; phenylpyruvate from prephenate: step 1/1.</text>
</comment>
<evidence type="ECO:0000256" key="2">
    <source>
        <dbReference type="ARBA" id="ARBA00013147"/>
    </source>
</evidence>
<dbReference type="PROSITE" id="PS51671">
    <property type="entry name" value="ACT"/>
    <property type="match status" value="1"/>
</dbReference>
<dbReference type="PROSITE" id="PS51171">
    <property type="entry name" value="PREPHENATE_DEHYDR_3"/>
    <property type="match status" value="1"/>
</dbReference>
<dbReference type="InterPro" id="IPR008242">
    <property type="entry name" value="Chor_mutase/pphenate_deHydtase"/>
</dbReference>
<proteinExistence type="predicted"/>